<protein>
    <submittedName>
        <fullName evidence="1">Uncharacterized protein</fullName>
    </submittedName>
</protein>
<dbReference type="EMBL" id="JAHRHJ020000003">
    <property type="protein sequence ID" value="KAH9323730.1"/>
    <property type="molecule type" value="Genomic_DNA"/>
</dbReference>
<proteinExistence type="predicted"/>
<keyword evidence="2" id="KW-1185">Reference proteome</keyword>
<evidence type="ECO:0000313" key="2">
    <source>
        <dbReference type="Proteomes" id="UP000824469"/>
    </source>
</evidence>
<organism evidence="1 2">
    <name type="scientific">Taxus chinensis</name>
    <name type="common">Chinese yew</name>
    <name type="synonym">Taxus wallichiana var. chinensis</name>
    <dbReference type="NCBI Taxonomy" id="29808"/>
    <lineage>
        <taxon>Eukaryota</taxon>
        <taxon>Viridiplantae</taxon>
        <taxon>Streptophyta</taxon>
        <taxon>Embryophyta</taxon>
        <taxon>Tracheophyta</taxon>
        <taxon>Spermatophyta</taxon>
        <taxon>Pinopsida</taxon>
        <taxon>Pinidae</taxon>
        <taxon>Conifers II</taxon>
        <taxon>Cupressales</taxon>
        <taxon>Taxaceae</taxon>
        <taxon>Taxus</taxon>
    </lineage>
</organism>
<dbReference type="Proteomes" id="UP000824469">
    <property type="component" value="Unassembled WGS sequence"/>
</dbReference>
<feature type="non-terminal residue" evidence="1">
    <location>
        <position position="1"/>
    </location>
</feature>
<feature type="non-terminal residue" evidence="1">
    <location>
        <position position="106"/>
    </location>
</feature>
<dbReference type="AlphaFoldDB" id="A0AA38GMV1"/>
<gene>
    <name evidence="1" type="ORF">KI387_018369</name>
</gene>
<accession>A0AA38GMV1</accession>
<comment type="caution">
    <text evidence="1">The sequence shown here is derived from an EMBL/GenBank/DDBJ whole genome shotgun (WGS) entry which is preliminary data.</text>
</comment>
<sequence>LKDTLAGEPFTRGRRARGEVDPIFDLLQRHNFSITLAHFPSLSSANRSARSVSPPRKSRFSQGASTSLCSALLLNKTTLPAHVLFPNFQMAVPWGNAMGPLTLPHL</sequence>
<name>A0AA38GMV1_TAXCH</name>
<evidence type="ECO:0000313" key="1">
    <source>
        <dbReference type="EMBL" id="KAH9323730.1"/>
    </source>
</evidence>
<reference evidence="1 2" key="1">
    <citation type="journal article" date="2021" name="Nat. Plants">
        <title>The Taxus genome provides insights into paclitaxel biosynthesis.</title>
        <authorList>
            <person name="Xiong X."/>
            <person name="Gou J."/>
            <person name="Liao Q."/>
            <person name="Li Y."/>
            <person name="Zhou Q."/>
            <person name="Bi G."/>
            <person name="Li C."/>
            <person name="Du R."/>
            <person name="Wang X."/>
            <person name="Sun T."/>
            <person name="Guo L."/>
            <person name="Liang H."/>
            <person name="Lu P."/>
            <person name="Wu Y."/>
            <person name="Zhang Z."/>
            <person name="Ro D.K."/>
            <person name="Shang Y."/>
            <person name="Huang S."/>
            <person name="Yan J."/>
        </authorList>
    </citation>
    <scope>NUCLEOTIDE SEQUENCE [LARGE SCALE GENOMIC DNA]</scope>
    <source>
        <strain evidence="1">Ta-2019</strain>
    </source>
</reference>